<dbReference type="Proteomes" id="UP001501624">
    <property type="component" value="Unassembled WGS sequence"/>
</dbReference>
<sequence length="77" mass="8157">MATPAVPQPARPRVLTKGARDVVIAGLAVAIALLALYAIFLDQGALLSPVFGELSPTMNYIHEFAHDGRHLLAAPCH</sequence>
<keyword evidence="1" id="KW-0472">Membrane</keyword>
<keyword evidence="1" id="KW-0812">Transmembrane</keyword>
<evidence type="ECO:0008006" key="4">
    <source>
        <dbReference type="Google" id="ProtNLM"/>
    </source>
</evidence>
<evidence type="ECO:0000313" key="2">
    <source>
        <dbReference type="EMBL" id="GAA3856929.1"/>
    </source>
</evidence>
<keyword evidence="1" id="KW-1133">Transmembrane helix</keyword>
<proteinExistence type="predicted"/>
<evidence type="ECO:0000256" key="1">
    <source>
        <dbReference type="SAM" id="Phobius"/>
    </source>
</evidence>
<organism evidence="2 3">
    <name type="scientific">Amycolatopsis tucumanensis</name>
    <dbReference type="NCBI Taxonomy" id="401106"/>
    <lineage>
        <taxon>Bacteria</taxon>
        <taxon>Bacillati</taxon>
        <taxon>Actinomycetota</taxon>
        <taxon>Actinomycetes</taxon>
        <taxon>Pseudonocardiales</taxon>
        <taxon>Pseudonocardiaceae</taxon>
        <taxon>Amycolatopsis</taxon>
    </lineage>
</organism>
<protein>
    <recommendedName>
        <fullName evidence="4">Cobalt transporter subunit (CbtB)</fullName>
    </recommendedName>
</protein>
<accession>A0ABP7JWB9</accession>
<feature type="transmembrane region" description="Helical" evidence="1">
    <location>
        <begin position="21"/>
        <end position="40"/>
    </location>
</feature>
<name>A0ABP7JWB9_9PSEU</name>
<dbReference type="EMBL" id="BAABCM010000026">
    <property type="protein sequence ID" value="GAA3856929.1"/>
    <property type="molecule type" value="Genomic_DNA"/>
</dbReference>
<evidence type="ECO:0000313" key="3">
    <source>
        <dbReference type="Proteomes" id="UP001501624"/>
    </source>
</evidence>
<gene>
    <name evidence="2" type="ORF">GCM10022380_87980</name>
</gene>
<reference evidence="3" key="1">
    <citation type="journal article" date="2019" name="Int. J. Syst. Evol. Microbiol.">
        <title>The Global Catalogue of Microorganisms (GCM) 10K type strain sequencing project: providing services to taxonomists for standard genome sequencing and annotation.</title>
        <authorList>
            <consortium name="The Broad Institute Genomics Platform"/>
            <consortium name="The Broad Institute Genome Sequencing Center for Infectious Disease"/>
            <person name="Wu L."/>
            <person name="Ma J."/>
        </authorList>
    </citation>
    <scope>NUCLEOTIDE SEQUENCE [LARGE SCALE GENOMIC DNA]</scope>
    <source>
        <strain evidence="3">JCM 17017</strain>
    </source>
</reference>
<keyword evidence="3" id="KW-1185">Reference proteome</keyword>
<dbReference type="RefSeq" id="WP_237339386.1">
    <property type="nucleotide sequence ID" value="NZ_BAABCM010000026.1"/>
</dbReference>
<comment type="caution">
    <text evidence="2">The sequence shown here is derived from an EMBL/GenBank/DDBJ whole genome shotgun (WGS) entry which is preliminary data.</text>
</comment>